<dbReference type="InterPro" id="IPR026444">
    <property type="entry name" value="Secre_tail"/>
</dbReference>
<proteinExistence type="predicted"/>
<comment type="caution">
    <text evidence="2">The sequence shown here is derived from an EMBL/GenBank/DDBJ whole genome shotgun (WGS) entry which is preliminary data.</text>
</comment>
<dbReference type="Gene3D" id="2.60.40.10">
    <property type="entry name" value="Immunoglobulins"/>
    <property type="match status" value="1"/>
</dbReference>
<dbReference type="Gene3D" id="2.60.40.4070">
    <property type="match status" value="1"/>
</dbReference>
<evidence type="ECO:0000313" key="2">
    <source>
        <dbReference type="EMBL" id="HGT46879.1"/>
    </source>
</evidence>
<gene>
    <name evidence="2" type="ORF">ENS56_02470</name>
</gene>
<dbReference type="Gene3D" id="2.60.120.200">
    <property type="match status" value="1"/>
</dbReference>
<dbReference type="InterPro" id="IPR013783">
    <property type="entry name" value="Ig-like_fold"/>
</dbReference>
<name>A0A832DDW7_9BACT</name>
<dbReference type="Pfam" id="PF18962">
    <property type="entry name" value="Por_Secre_tail"/>
    <property type="match status" value="1"/>
</dbReference>
<dbReference type="AlphaFoldDB" id="A0A832DDW7"/>
<dbReference type="NCBIfam" id="NF038128">
    <property type="entry name" value="choice_anch_J"/>
    <property type="match status" value="1"/>
</dbReference>
<organism evidence="2">
    <name type="scientific">Ignavibacterium album</name>
    <dbReference type="NCBI Taxonomy" id="591197"/>
    <lineage>
        <taxon>Bacteria</taxon>
        <taxon>Pseudomonadati</taxon>
        <taxon>Ignavibacteriota</taxon>
        <taxon>Ignavibacteria</taxon>
        <taxon>Ignavibacteriales</taxon>
        <taxon>Ignavibacteriaceae</taxon>
        <taxon>Ignavibacterium</taxon>
    </lineage>
</organism>
<dbReference type="NCBIfam" id="TIGR04183">
    <property type="entry name" value="Por_Secre_tail"/>
    <property type="match status" value="1"/>
</dbReference>
<reference evidence="2" key="1">
    <citation type="journal article" date="2020" name="mSystems">
        <title>Genome- and Community-Level Interaction Insights into Carbon Utilization and Element Cycling Functions of Hydrothermarchaeota in Hydrothermal Sediment.</title>
        <authorList>
            <person name="Zhou Z."/>
            <person name="Liu Y."/>
            <person name="Xu W."/>
            <person name="Pan J."/>
            <person name="Luo Z.H."/>
            <person name="Li M."/>
        </authorList>
    </citation>
    <scope>NUCLEOTIDE SEQUENCE [LARGE SCALE GENOMIC DNA]</scope>
    <source>
        <strain evidence="2">SpSt-500</strain>
    </source>
</reference>
<protein>
    <submittedName>
        <fullName evidence="2">T9SS type A sorting domain-containing protein</fullName>
    </submittedName>
</protein>
<sequence length="413" mass="45267">MLKRLMDLFFFITILVITNGFAQENSFVRSGTSESYQNTPITPGPFYHEAILFQDDFNGDNTEAGLNSRGWITLNVDGGGTTSWFQGNPTVFNAFEGPTNGYVGQNFNGANGFYIDQWLISPLIGVTAGDTLSFYHRSPDGNTWDDSIYVKVSPTGGSNVGDFTISSPRLLVSETGWAQYNYIFTVTGFIRFAIQYQIFNGGPSGTYSNYVGIDYLQVKGQGYVPVELKSFVASVTGSNVTLNWSTATETNNQGFEIQRSNGGEYQVVGYVAGHGTTVEPQSYSFTDQNVGAGKYQYRLRQIDYDGKYEYSSVVEVEVLGPKEFSLAQNYPNPFNPTTAIDFNLAVDSKVTLKVFDVLGQEIITLVNGNLSAGSHKVSFDASSLNSGVYLYRIDATGADGKTFSAVKKMILNK</sequence>
<dbReference type="EMBL" id="DSVI01000004">
    <property type="protein sequence ID" value="HGT46879.1"/>
    <property type="molecule type" value="Genomic_DNA"/>
</dbReference>
<feature type="domain" description="Secretion system C-terminal sorting" evidence="1">
    <location>
        <begin position="330"/>
        <end position="397"/>
    </location>
</feature>
<accession>A0A832DDW7</accession>
<evidence type="ECO:0000259" key="1">
    <source>
        <dbReference type="Pfam" id="PF18962"/>
    </source>
</evidence>